<dbReference type="PANTHER" id="PTHR21342:SF0">
    <property type="entry name" value="BIFUNCTIONAL NMN ADENYLYLTRANSFERASE_NUDIX HYDROLASE"/>
    <property type="match status" value="1"/>
</dbReference>
<dbReference type="Gene3D" id="3.40.50.620">
    <property type="entry name" value="HUPs"/>
    <property type="match status" value="1"/>
</dbReference>
<dbReference type="PANTHER" id="PTHR21342">
    <property type="entry name" value="PHOSPHOPANTETHEINE ADENYLYLTRANSFERASE"/>
    <property type="match status" value="1"/>
</dbReference>
<dbReference type="Gene3D" id="3.90.79.10">
    <property type="entry name" value="Nucleoside Triphosphate Pyrophosphohydrolase"/>
    <property type="match status" value="1"/>
</dbReference>
<keyword evidence="1 4" id="KW-0808">Transferase</keyword>
<name>E8U9D4_DEIML</name>
<dbReference type="NCBIfam" id="TIGR00125">
    <property type="entry name" value="cyt_tran_rel"/>
    <property type="match status" value="1"/>
</dbReference>
<keyword evidence="5" id="KW-1185">Reference proteome</keyword>
<dbReference type="HOGENOM" id="CLU_068406_0_0_0"/>
<dbReference type="eggNOG" id="COG1056">
    <property type="taxonomic scope" value="Bacteria"/>
</dbReference>
<dbReference type="EMBL" id="CP002454">
    <property type="protein sequence ID" value="ADV67673.1"/>
    <property type="molecule type" value="Genomic_DNA"/>
</dbReference>
<dbReference type="STRING" id="709986.Deima_2029"/>
<evidence type="ECO:0000256" key="1">
    <source>
        <dbReference type="ARBA" id="ARBA00022679"/>
    </source>
</evidence>
<dbReference type="KEGG" id="dmr:Deima_2029"/>
<sequence length="326" mass="35040">MSGPKFGAAVLIGRFQPPHAAHLRVMLEALDLAEHLVVVLGSARAPRTPKNPFTDAERATMLRAALRSADVPDDMVSVVGVRDVYYHLPLWVQDVQSAVHSVVGEDAHVALVGFEKDASSFYLRLFPTWSFVPSTPHGTLSATEVRAALMAGKWRALAKRVPYPVLPTIWAFAASTDGQTVEADARAAEKLSENGVRRTAAAVVVAGDRLVLRPRDDAPGAGHLALPERIGWDAHDAARAAAEALGLPAATLLAAHQDARLLNHPDRVPGARWVTQAHLFRLDAPTGNPADWWPLSALDTESERIFADHARGAQALLEGWPTPEGA</sequence>
<accession>E8U9D4</accession>
<dbReference type="GO" id="GO:0016779">
    <property type="term" value="F:nucleotidyltransferase activity"/>
    <property type="evidence" value="ECO:0007669"/>
    <property type="project" value="UniProtKB-KW"/>
</dbReference>
<dbReference type="InterPro" id="IPR014729">
    <property type="entry name" value="Rossmann-like_a/b/a_fold"/>
</dbReference>
<organism evidence="4 5">
    <name type="scientific">Deinococcus maricopensis (strain DSM 21211 / LMG 22137 / NRRL B-23946 / LB-34)</name>
    <dbReference type="NCBI Taxonomy" id="709986"/>
    <lineage>
        <taxon>Bacteria</taxon>
        <taxon>Thermotogati</taxon>
        <taxon>Deinococcota</taxon>
        <taxon>Deinococci</taxon>
        <taxon>Deinococcales</taxon>
        <taxon>Deinococcaceae</taxon>
        <taxon>Deinococcus</taxon>
    </lineage>
</organism>
<dbReference type="SUPFAM" id="SSF52374">
    <property type="entry name" value="Nucleotidylyl transferase"/>
    <property type="match status" value="1"/>
</dbReference>
<evidence type="ECO:0000259" key="3">
    <source>
        <dbReference type="Pfam" id="PF01467"/>
    </source>
</evidence>
<dbReference type="InterPro" id="IPR004821">
    <property type="entry name" value="Cyt_trans-like"/>
</dbReference>
<proteinExistence type="predicted"/>
<reference evidence="5" key="2">
    <citation type="submission" date="2011-01" db="EMBL/GenBank/DDBJ databases">
        <title>The complete genome of Deinococcus maricopensis DSM 21211.</title>
        <authorList>
            <consortium name="US DOE Joint Genome Institute (JGI-PGF)"/>
            <person name="Lucas S."/>
            <person name="Copeland A."/>
            <person name="Lapidus A."/>
            <person name="Goodwin L."/>
            <person name="Pitluck S."/>
            <person name="Kyrpides N."/>
            <person name="Mavromatis K."/>
            <person name="Pagani I."/>
            <person name="Ivanova N."/>
            <person name="Ovchinnikova G."/>
            <person name="Zeytun A."/>
            <person name="Detter J.C."/>
            <person name="Han C."/>
            <person name="Land M."/>
            <person name="Hauser L."/>
            <person name="Markowitz V."/>
            <person name="Cheng J.-F."/>
            <person name="Hugenholtz P."/>
            <person name="Woyke T."/>
            <person name="Wu D."/>
            <person name="Pukall R."/>
            <person name="Gehrich-Schroeter G."/>
            <person name="Brambilla E."/>
            <person name="Klenk H.-P."/>
            <person name="Eisen J.A."/>
        </authorList>
    </citation>
    <scope>NUCLEOTIDE SEQUENCE [LARGE SCALE GENOMIC DNA]</scope>
    <source>
        <strain evidence="5">DSM 21211 / LMG 22137 / NRRL B-23946 / LB-34</strain>
    </source>
</reference>
<dbReference type="Proteomes" id="UP000008635">
    <property type="component" value="Chromosome"/>
</dbReference>
<dbReference type="Pfam" id="PF01467">
    <property type="entry name" value="CTP_transf_like"/>
    <property type="match status" value="1"/>
</dbReference>
<keyword evidence="2" id="KW-0548">Nucleotidyltransferase</keyword>
<gene>
    <name evidence="4" type="ordered locus">Deima_2029</name>
</gene>
<protein>
    <submittedName>
        <fullName evidence="4">Cytidyltransferase-related domain protein</fullName>
    </submittedName>
</protein>
<evidence type="ECO:0000256" key="2">
    <source>
        <dbReference type="ARBA" id="ARBA00022695"/>
    </source>
</evidence>
<evidence type="ECO:0000313" key="4">
    <source>
        <dbReference type="EMBL" id="ADV67673.1"/>
    </source>
</evidence>
<dbReference type="AlphaFoldDB" id="E8U9D4"/>
<reference evidence="4 5" key="1">
    <citation type="journal article" date="2011" name="Stand. Genomic Sci.">
        <title>Complete genome sequence of Deinococcus maricopensis type strain (LB-34).</title>
        <authorList>
            <person name="Pukall R."/>
            <person name="Zeytun A."/>
            <person name="Lucas S."/>
            <person name="Lapidus A."/>
            <person name="Hammon N."/>
            <person name="Deshpande S."/>
            <person name="Nolan M."/>
            <person name="Cheng J.F."/>
            <person name="Pitluck S."/>
            <person name="Liolios K."/>
            <person name="Pagani I."/>
            <person name="Mikhailova N."/>
            <person name="Ivanova N."/>
            <person name="Mavromatis K."/>
            <person name="Pati A."/>
            <person name="Tapia R."/>
            <person name="Han C."/>
            <person name="Goodwin L."/>
            <person name="Chen A."/>
            <person name="Palaniappan K."/>
            <person name="Land M."/>
            <person name="Hauser L."/>
            <person name="Chang Y.J."/>
            <person name="Jeffries C.D."/>
            <person name="Brambilla E.M."/>
            <person name="Rohde M."/>
            <person name="Goker M."/>
            <person name="Detter J.C."/>
            <person name="Woyke T."/>
            <person name="Bristow J."/>
            <person name="Eisen J.A."/>
            <person name="Markowitz V."/>
            <person name="Hugenholtz P."/>
            <person name="Kyrpides N.C."/>
            <person name="Klenk H.P."/>
        </authorList>
    </citation>
    <scope>NUCLEOTIDE SEQUENCE [LARGE SCALE GENOMIC DNA]</scope>
    <source>
        <strain evidence="5">DSM 21211 / LMG 22137 / NRRL B-23946 / LB-34</strain>
    </source>
</reference>
<evidence type="ECO:0000313" key="5">
    <source>
        <dbReference type="Proteomes" id="UP000008635"/>
    </source>
</evidence>
<feature type="domain" description="Cytidyltransferase-like" evidence="3">
    <location>
        <begin position="11"/>
        <end position="76"/>
    </location>
</feature>